<dbReference type="Proteomes" id="UP000305067">
    <property type="component" value="Unassembled WGS sequence"/>
</dbReference>
<name>A0A5C3QRP7_9AGAR</name>
<keyword evidence="1" id="KW-1133">Transmembrane helix</keyword>
<keyword evidence="1" id="KW-0812">Transmembrane</keyword>
<evidence type="ECO:0000313" key="2">
    <source>
        <dbReference type="EMBL" id="TFL01034.1"/>
    </source>
</evidence>
<accession>A0A5C3QRP7</accession>
<keyword evidence="1" id="KW-0472">Membrane</keyword>
<dbReference type="EMBL" id="ML178826">
    <property type="protein sequence ID" value="TFL01034.1"/>
    <property type="molecule type" value="Genomic_DNA"/>
</dbReference>
<dbReference type="AlphaFoldDB" id="A0A5C3QRP7"/>
<proteinExistence type="predicted"/>
<protein>
    <submittedName>
        <fullName evidence="2">Uncharacterized protein</fullName>
    </submittedName>
</protein>
<gene>
    <name evidence="2" type="ORF">BDV98DRAFT_568340</name>
</gene>
<feature type="transmembrane region" description="Helical" evidence="1">
    <location>
        <begin position="20"/>
        <end position="41"/>
    </location>
</feature>
<keyword evidence="3" id="KW-1185">Reference proteome</keyword>
<evidence type="ECO:0000313" key="3">
    <source>
        <dbReference type="Proteomes" id="UP000305067"/>
    </source>
</evidence>
<organism evidence="2 3">
    <name type="scientific">Pterulicium gracile</name>
    <dbReference type="NCBI Taxonomy" id="1884261"/>
    <lineage>
        <taxon>Eukaryota</taxon>
        <taxon>Fungi</taxon>
        <taxon>Dikarya</taxon>
        <taxon>Basidiomycota</taxon>
        <taxon>Agaricomycotina</taxon>
        <taxon>Agaricomycetes</taxon>
        <taxon>Agaricomycetidae</taxon>
        <taxon>Agaricales</taxon>
        <taxon>Pleurotineae</taxon>
        <taxon>Pterulaceae</taxon>
        <taxon>Pterulicium</taxon>
    </lineage>
</organism>
<evidence type="ECO:0000256" key="1">
    <source>
        <dbReference type="SAM" id="Phobius"/>
    </source>
</evidence>
<reference evidence="2 3" key="1">
    <citation type="journal article" date="2019" name="Nat. Ecol. Evol.">
        <title>Megaphylogeny resolves global patterns of mushroom evolution.</title>
        <authorList>
            <person name="Varga T."/>
            <person name="Krizsan K."/>
            <person name="Foldi C."/>
            <person name="Dima B."/>
            <person name="Sanchez-Garcia M."/>
            <person name="Sanchez-Ramirez S."/>
            <person name="Szollosi G.J."/>
            <person name="Szarkandi J.G."/>
            <person name="Papp V."/>
            <person name="Albert L."/>
            <person name="Andreopoulos W."/>
            <person name="Angelini C."/>
            <person name="Antonin V."/>
            <person name="Barry K.W."/>
            <person name="Bougher N.L."/>
            <person name="Buchanan P."/>
            <person name="Buyck B."/>
            <person name="Bense V."/>
            <person name="Catcheside P."/>
            <person name="Chovatia M."/>
            <person name="Cooper J."/>
            <person name="Damon W."/>
            <person name="Desjardin D."/>
            <person name="Finy P."/>
            <person name="Geml J."/>
            <person name="Haridas S."/>
            <person name="Hughes K."/>
            <person name="Justo A."/>
            <person name="Karasinski D."/>
            <person name="Kautmanova I."/>
            <person name="Kiss B."/>
            <person name="Kocsube S."/>
            <person name="Kotiranta H."/>
            <person name="LaButti K.M."/>
            <person name="Lechner B.E."/>
            <person name="Liimatainen K."/>
            <person name="Lipzen A."/>
            <person name="Lukacs Z."/>
            <person name="Mihaltcheva S."/>
            <person name="Morgado L.N."/>
            <person name="Niskanen T."/>
            <person name="Noordeloos M.E."/>
            <person name="Ohm R.A."/>
            <person name="Ortiz-Santana B."/>
            <person name="Ovrebo C."/>
            <person name="Racz N."/>
            <person name="Riley R."/>
            <person name="Savchenko A."/>
            <person name="Shiryaev A."/>
            <person name="Soop K."/>
            <person name="Spirin V."/>
            <person name="Szebenyi C."/>
            <person name="Tomsovsky M."/>
            <person name="Tulloss R.E."/>
            <person name="Uehling J."/>
            <person name="Grigoriev I.V."/>
            <person name="Vagvolgyi C."/>
            <person name="Papp T."/>
            <person name="Martin F.M."/>
            <person name="Miettinen O."/>
            <person name="Hibbett D.S."/>
            <person name="Nagy L.G."/>
        </authorList>
    </citation>
    <scope>NUCLEOTIDE SEQUENCE [LARGE SCALE GENOMIC DNA]</scope>
    <source>
        <strain evidence="2 3">CBS 309.79</strain>
    </source>
</reference>
<sequence length="128" mass="14735">MFSFGLISRLSFFSWVSFRTSFLGFTLDLLLGFACGVLSCVRFRTSFSRFLRTSRSSDPISFAFEPLFHPFLGLLQARRTPFLFFQTTSYLFSHLFLGLLSRWTSSLCFGTYFSLGSHPFLRTAFPPN</sequence>